<gene>
    <name evidence="1" type="ORF">CJF43_21435</name>
</gene>
<name>A0A266LP20_PSEFR</name>
<protein>
    <submittedName>
        <fullName evidence="1">Uncharacterized protein</fullName>
    </submittedName>
</protein>
<reference evidence="1 2" key="1">
    <citation type="submission" date="2017-08" db="EMBL/GenBank/DDBJ databases">
        <title>Genomic and metabolic characterisation of spoilage-associated Pseudomonas species.</title>
        <authorList>
            <person name="Stanborough T."/>
            <person name="Fegan N."/>
            <person name="Powell S.M."/>
            <person name="Singh T."/>
            <person name="Tamplin M.L."/>
            <person name="Chandry P.S."/>
        </authorList>
    </citation>
    <scope>NUCLEOTIDE SEQUENCE [LARGE SCALE GENOMIC DNA]</scope>
    <source>
        <strain evidence="1 2">F1820</strain>
    </source>
</reference>
<dbReference type="Proteomes" id="UP000216113">
    <property type="component" value="Unassembled WGS sequence"/>
</dbReference>
<accession>A0A266LP20</accession>
<proteinExistence type="predicted"/>
<comment type="caution">
    <text evidence="1">The sequence shown here is derived from an EMBL/GenBank/DDBJ whole genome shotgun (WGS) entry which is preliminary data.</text>
</comment>
<organism evidence="1 2">
    <name type="scientific">Pseudomonas fragi</name>
    <dbReference type="NCBI Taxonomy" id="296"/>
    <lineage>
        <taxon>Bacteria</taxon>
        <taxon>Pseudomonadati</taxon>
        <taxon>Pseudomonadota</taxon>
        <taxon>Gammaproteobacteria</taxon>
        <taxon>Pseudomonadales</taxon>
        <taxon>Pseudomonadaceae</taxon>
        <taxon>Pseudomonas</taxon>
    </lineage>
</organism>
<sequence>MQGLLDNAYARAAPLAVFFNGKPVGRVETGETLLLSLADTAGTLQVFLLEPGNVPYIGQYAYDNMTPSNSLEISAQHEVQAFSVRTRAWVFFDVLDLGFLKALNNRILLLEPCVHKNASPCR</sequence>
<dbReference type="EMBL" id="NQKL01000023">
    <property type="protein sequence ID" value="OZY39773.1"/>
    <property type="molecule type" value="Genomic_DNA"/>
</dbReference>
<evidence type="ECO:0000313" key="2">
    <source>
        <dbReference type="Proteomes" id="UP000216113"/>
    </source>
</evidence>
<dbReference type="AlphaFoldDB" id="A0A266LP20"/>
<evidence type="ECO:0000313" key="1">
    <source>
        <dbReference type="EMBL" id="OZY39773.1"/>
    </source>
</evidence>